<dbReference type="OrthoDB" id="341917at2"/>
<protein>
    <submittedName>
        <fullName evidence="3">PF07603 family protein</fullName>
    </submittedName>
</protein>
<feature type="chain" id="PRO_5004113005" evidence="1">
    <location>
        <begin position="19"/>
        <end position="478"/>
    </location>
</feature>
<accession>N1WS65</accession>
<dbReference type="RefSeq" id="WP_002997625.1">
    <property type="nucleotide sequence ID" value="NZ_AOHC02000019.1"/>
</dbReference>
<feature type="domain" description="Lcl C-terminal" evidence="2">
    <location>
        <begin position="203"/>
        <end position="331"/>
    </location>
</feature>
<keyword evidence="1" id="KW-0732">Signal</keyword>
<proteinExistence type="predicted"/>
<evidence type="ECO:0000313" key="3">
    <source>
        <dbReference type="EMBL" id="EMY78683.1"/>
    </source>
</evidence>
<dbReference type="InterPro" id="IPR011460">
    <property type="entry name" value="Lcl_C"/>
</dbReference>
<dbReference type="EMBL" id="AOHC02000019">
    <property type="protein sequence ID" value="EMY78683.1"/>
    <property type="molecule type" value="Genomic_DNA"/>
</dbReference>
<dbReference type="PANTHER" id="PTHR35812">
    <property type="entry name" value="LIPOPROTEIN"/>
    <property type="match status" value="1"/>
</dbReference>
<dbReference type="Proteomes" id="UP000012313">
    <property type="component" value="Unassembled WGS sequence"/>
</dbReference>
<dbReference type="STRING" id="1218598.LEP1GSC060_0560"/>
<dbReference type="PANTHER" id="PTHR35812:SF1">
    <property type="entry name" value="LIPOPROTEIN"/>
    <property type="match status" value="1"/>
</dbReference>
<evidence type="ECO:0000256" key="1">
    <source>
        <dbReference type="SAM" id="SignalP"/>
    </source>
</evidence>
<dbReference type="Gene3D" id="2.60.40.2340">
    <property type="match status" value="1"/>
</dbReference>
<dbReference type="AlphaFoldDB" id="N1WS65"/>
<feature type="signal peptide" evidence="1">
    <location>
        <begin position="1"/>
        <end position="18"/>
    </location>
</feature>
<gene>
    <name evidence="3" type="ORF">LEP1GSC060_0560</name>
</gene>
<comment type="caution">
    <text evidence="3">The sequence shown here is derived from an EMBL/GenBank/DDBJ whole genome shotgun (WGS) entry which is preliminary data.</text>
</comment>
<reference evidence="3" key="1">
    <citation type="submission" date="2013-03" db="EMBL/GenBank/DDBJ databases">
        <authorList>
            <person name="Harkins D.M."/>
            <person name="Durkin A.S."/>
            <person name="Brinkac L.M."/>
            <person name="Haft D.H."/>
            <person name="Selengut J.D."/>
            <person name="Sanka R."/>
            <person name="DePew J."/>
            <person name="Purushe J."/>
            <person name="Hartskeerl R.A."/>
            <person name="Ahmed A."/>
            <person name="van der Linden H."/>
            <person name="Goris M.G.A."/>
            <person name="Vinetz J.M."/>
            <person name="Sutton G.G."/>
            <person name="Nierman W.C."/>
            <person name="Fouts D.E."/>
        </authorList>
    </citation>
    <scope>NUCLEOTIDE SEQUENCE [LARGE SCALE GENOMIC DNA]</scope>
    <source>
        <strain evidence="3">ICFT</strain>
    </source>
</reference>
<sequence length="478" mass="52222">MNRILNHFWMFAATSFFAFCSQADRISIDASSTAGLLFQGGAEAFLLNNQNNTNTPETPEKPNEITSFRFQAADNFFATDFVGEISGTRITVQVPFGSVRRLKAAFVSTGEKVEVNGVAQRSGQTVNDFSSPLTYRVTATDDSVRDYTVQVVSMFRLTDAGQTNCYFHLCSDDPGQDADYSTGVPSTYQSNVVMPGYTPQPVTFDRQTGLIWKYCSATASSSSCFLPTYAYAHAAAVTYCDDLNQMNAGSGYAGMRGWRLPEIEELMTLSTHKTPSGGTYIDLAEFPLGNGTLWSNTTNAFNTTEAWAFDFASGMNSVVSKFWGNVDVRCVTGGVMPDRTFSDFNNGTVRDDRTTLVWQKCSVGQTWTPTSPQCTAGAITSHNFISALYTCRNLNLAGRTWRLPNVHELRSLLDFSSSTADAKIDLNAFPNTPATASQYNTSNSIPASQIFRVNFTNATINTAALSVQSYVRCVSDGP</sequence>
<evidence type="ECO:0000259" key="2">
    <source>
        <dbReference type="Pfam" id="PF07603"/>
    </source>
</evidence>
<keyword evidence="4" id="KW-1185">Reference proteome</keyword>
<name>N1WS65_9LEPT</name>
<organism evidence="3 4">
    <name type="scientific">Leptospira weilii serovar Ranarum str. ICFT</name>
    <dbReference type="NCBI Taxonomy" id="1218598"/>
    <lineage>
        <taxon>Bacteria</taxon>
        <taxon>Pseudomonadati</taxon>
        <taxon>Spirochaetota</taxon>
        <taxon>Spirochaetia</taxon>
        <taxon>Leptospirales</taxon>
        <taxon>Leptospiraceae</taxon>
        <taxon>Leptospira</taxon>
    </lineage>
</organism>
<dbReference type="Pfam" id="PF07603">
    <property type="entry name" value="Lcl_C"/>
    <property type="match status" value="2"/>
</dbReference>
<feature type="domain" description="Lcl C-terminal" evidence="2">
    <location>
        <begin position="347"/>
        <end position="474"/>
    </location>
</feature>
<evidence type="ECO:0000313" key="4">
    <source>
        <dbReference type="Proteomes" id="UP000012313"/>
    </source>
</evidence>